<evidence type="ECO:0000313" key="2">
    <source>
        <dbReference type="Proteomes" id="UP001367030"/>
    </source>
</evidence>
<dbReference type="RefSeq" id="WP_340339969.1">
    <property type="nucleotide sequence ID" value="NZ_JBBKZS010000044.1"/>
</dbReference>
<proteinExistence type="predicted"/>
<sequence>MIDSYESILSRQPFVVRRRVRWSDCDPAGVVYTGKFTDYVLNAVGLFQAELSQGHPAEWRKSLGVDTPCKGMALEFHRALWPEEEFQMRLDVPEVREHGYDIRIQATQPGGVRIFSARFSPICIRRDARVRAPIPAALLDALAPFRADPESVQPGVPR</sequence>
<dbReference type="GO" id="GO:0016787">
    <property type="term" value="F:hydrolase activity"/>
    <property type="evidence" value="ECO:0007669"/>
    <property type="project" value="UniProtKB-KW"/>
</dbReference>
<reference evidence="1 2" key="1">
    <citation type="submission" date="2024-03" db="EMBL/GenBank/DDBJ databases">
        <title>Novel species of the genus Variovorax.</title>
        <authorList>
            <person name="Liu Q."/>
            <person name="Xin Y.-H."/>
        </authorList>
    </citation>
    <scope>NUCLEOTIDE SEQUENCE [LARGE SCALE GENOMIC DNA]</scope>
    <source>
        <strain evidence="1 2">KACC 18901</strain>
    </source>
</reference>
<comment type="caution">
    <text evidence="1">The sequence shown here is derived from an EMBL/GenBank/DDBJ whole genome shotgun (WGS) entry which is preliminary data.</text>
</comment>
<dbReference type="SUPFAM" id="SSF54637">
    <property type="entry name" value="Thioesterase/thiol ester dehydrase-isomerase"/>
    <property type="match status" value="1"/>
</dbReference>
<dbReference type="CDD" id="cd00586">
    <property type="entry name" value="4HBT"/>
    <property type="match status" value="1"/>
</dbReference>
<dbReference type="EC" id="3.1.2.-" evidence="1"/>
<dbReference type="Pfam" id="PF13279">
    <property type="entry name" value="4HBT_2"/>
    <property type="match status" value="1"/>
</dbReference>
<evidence type="ECO:0000313" key="1">
    <source>
        <dbReference type="EMBL" id="MEJ8859937.1"/>
    </source>
</evidence>
<dbReference type="InterPro" id="IPR029069">
    <property type="entry name" value="HotDog_dom_sf"/>
</dbReference>
<name>A0ABU8XJ96_9BURK</name>
<keyword evidence="2" id="KW-1185">Reference proteome</keyword>
<dbReference type="Gene3D" id="3.10.129.10">
    <property type="entry name" value="Hotdog Thioesterase"/>
    <property type="match status" value="1"/>
</dbReference>
<organism evidence="1 2">
    <name type="scientific">Variovorax robiniae</name>
    <dbReference type="NCBI Taxonomy" id="1836199"/>
    <lineage>
        <taxon>Bacteria</taxon>
        <taxon>Pseudomonadati</taxon>
        <taxon>Pseudomonadota</taxon>
        <taxon>Betaproteobacteria</taxon>
        <taxon>Burkholderiales</taxon>
        <taxon>Comamonadaceae</taxon>
        <taxon>Variovorax</taxon>
    </lineage>
</organism>
<dbReference type="Proteomes" id="UP001367030">
    <property type="component" value="Unassembled WGS sequence"/>
</dbReference>
<gene>
    <name evidence="1" type="ORF">WKW79_35685</name>
</gene>
<keyword evidence="1" id="KW-0378">Hydrolase</keyword>
<dbReference type="EMBL" id="JBBKZS010000044">
    <property type="protein sequence ID" value="MEJ8859937.1"/>
    <property type="molecule type" value="Genomic_DNA"/>
</dbReference>
<protein>
    <submittedName>
        <fullName evidence="1">Acyl-CoA thioesterase</fullName>
        <ecNumber evidence="1">3.1.2.-</ecNumber>
    </submittedName>
</protein>
<accession>A0ABU8XJ96</accession>